<evidence type="ECO:0008006" key="4">
    <source>
        <dbReference type="Google" id="ProtNLM"/>
    </source>
</evidence>
<dbReference type="AlphaFoldDB" id="A0A9P1IE07"/>
<evidence type="ECO:0000313" key="2">
    <source>
        <dbReference type="EMBL" id="CAI5443494.1"/>
    </source>
</evidence>
<evidence type="ECO:0000313" key="3">
    <source>
        <dbReference type="Proteomes" id="UP001152747"/>
    </source>
</evidence>
<keyword evidence="1" id="KW-0732">Signal</keyword>
<keyword evidence="3" id="KW-1185">Reference proteome</keyword>
<proteinExistence type="predicted"/>
<organism evidence="2 3">
    <name type="scientific">Caenorhabditis angaria</name>
    <dbReference type="NCBI Taxonomy" id="860376"/>
    <lineage>
        <taxon>Eukaryota</taxon>
        <taxon>Metazoa</taxon>
        <taxon>Ecdysozoa</taxon>
        <taxon>Nematoda</taxon>
        <taxon>Chromadorea</taxon>
        <taxon>Rhabditida</taxon>
        <taxon>Rhabditina</taxon>
        <taxon>Rhabditomorpha</taxon>
        <taxon>Rhabditoidea</taxon>
        <taxon>Rhabditidae</taxon>
        <taxon>Peloderinae</taxon>
        <taxon>Caenorhabditis</taxon>
    </lineage>
</organism>
<dbReference type="EMBL" id="CANHGI010000002">
    <property type="protein sequence ID" value="CAI5443494.1"/>
    <property type="molecule type" value="Genomic_DNA"/>
</dbReference>
<reference evidence="2" key="1">
    <citation type="submission" date="2022-11" db="EMBL/GenBank/DDBJ databases">
        <authorList>
            <person name="Kikuchi T."/>
        </authorList>
    </citation>
    <scope>NUCLEOTIDE SEQUENCE</scope>
    <source>
        <strain evidence="2">PS1010</strain>
    </source>
</reference>
<accession>A0A9P1IE07</accession>
<evidence type="ECO:0000256" key="1">
    <source>
        <dbReference type="SAM" id="SignalP"/>
    </source>
</evidence>
<feature type="chain" id="PRO_5040341940" description="DUF38 domain-containing protein" evidence="1">
    <location>
        <begin position="19"/>
        <end position="135"/>
    </location>
</feature>
<sequence>MKFLLFFLLLTIIAFSNCGKFDDMRAIVKNLRLKINSLVAAKDFDGLSKYLADNFSFTVIKIDGKSKKDFIAYLKNGTFEMSNLFGRNEVTSIHKNNVGFGVINGNISSNYLLVEANRTEFGYLMATYNAYKRQG</sequence>
<comment type="caution">
    <text evidence="2">The sequence shown here is derived from an EMBL/GenBank/DDBJ whole genome shotgun (WGS) entry which is preliminary data.</text>
</comment>
<name>A0A9P1IE07_9PELO</name>
<gene>
    <name evidence="2" type="ORF">CAMP_LOCUS6131</name>
</gene>
<dbReference type="Proteomes" id="UP001152747">
    <property type="component" value="Unassembled WGS sequence"/>
</dbReference>
<feature type="signal peptide" evidence="1">
    <location>
        <begin position="1"/>
        <end position="18"/>
    </location>
</feature>
<protein>
    <recommendedName>
        <fullName evidence="4">DUF38 domain-containing protein</fullName>
    </recommendedName>
</protein>